<protein>
    <submittedName>
        <fullName evidence="2">Uncharacterized protein</fullName>
    </submittedName>
</protein>
<evidence type="ECO:0000256" key="1">
    <source>
        <dbReference type="SAM" id="MobiDB-lite"/>
    </source>
</evidence>
<dbReference type="EMBL" id="OU503057">
    <property type="protein sequence ID" value="CAI9785886.1"/>
    <property type="molecule type" value="Genomic_DNA"/>
</dbReference>
<name>A0AAD2AGT8_9LAMI</name>
<evidence type="ECO:0000313" key="3">
    <source>
        <dbReference type="Proteomes" id="UP000834106"/>
    </source>
</evidence>
<accession>A0AAD2AGT8</accession>
<feature type="region of interest" description="Disordered" evidence="1">
    <location>
        <begin position="163"/>
        <end position="189"/>
    </location>
</feature>
<dbReference type="AlphaFoldDB" id="A0AAD2AGT8"/>
<dbReference type="PANTHER" id="PTHR46619">
    <property type="entry name" value="RNA RECOGNITION MOTIF XS DOMAIN PROTEIN-RELATED"/>
    <property type="match status" value="1"/>
</dbReference>
<gene>
    <name evidence="2" type="ORF">FPE_LOCUS33316</name>
</gene>
<organism evidence="2 3">
    <name type="scientific">Fraxinus pennsylvanica</name>
    <dbReference type="NCBI Taxonomy" id="56036"/>
    <lineage>
        <taxon>Eukaryota</taxon>
        <taxon>Viridiplantae</taxon>
        <taxon>Streptophyta</taxon>
        <taxon>Embryophyta</taxon>
        <taxon>Tracheophyta</taxon>
        <taxon>Spermatophyta</taxon>
        <taxon>Magnoliopsida</taxon>
        <taxon>eudicotyledons</taxon>
        <taxon>Gunneridae</taxon>
        <taxon>Pentapetalae</taxon>
        <taxon>asterids</taxon>
        <taxon>lamiids</taxon>
        <taxon>Lamiales</taxon>
        <taxon>Oleaceae</taxon>
        <taxon>Oleeae</taxon>
        <taxon>Fraxinus</taxon>
    </lineage>
</organism>
<feature type="compositionally biased region" description="Polar residues" evidence="1">
    <location>
        <begin position="166"/>
        <end position="185"/>
    </location>
</feature>
<evidence type="ECO:0000313" key="2">
    <source>
        <dbReference type="EMBL" id="CAI9785886.1"/>
    </source>
</evidence>
<dbReference type="PANTHER" id="PTHR46619:SF2">
    <property type="entry name" value="XS DOMAIN PROTEIN"/>
    <property type="match status" value="1"/>
</dbReference>
<sequence length="472" mass="53852">MGHFRPGDELNLDEFVGPIYRETYKYNWEDKLLSLRGYLSGHVDHTMPSSRNRDYARESPGFSYREELRVPSNGTRLMTGMTSETIGCDGGSGENSQNRSHITSPDITSYSRSYFGLLKERRGAHFYPEFDVKDYRRRDTSRTDFMDPIDVIDESRTCINDVGLRNHNSSSRGQLPHNNSDTHGSSYARKQDVEVSGYGSTCLSYDRELYHNYGRIEPQVRHSNEMDGGTWTREEISDVLRLKEYDPFFDRIDDRPDEVGCKGLSSVEPSERKLKRKHFVGEILLEHGVGRKGVRKSYHLGYGGEDVDPVTIHKEVVGTTSTKASCYATYSKEIQTFIGEEVRTCSKENHARFPWQKKLSSKKFPSVQDNSDGSPDDVVSDHIADHVLLEKPEPPEKSDEFKQLKCLGCESNSDKFVGTESLATNAFTSTKVGFRSQHLGLRNALCLLMGWKSKWICESRVQALRYGVWEHE</sequence>
<reference evidence="2" key="1">
    <citation type="submission" date="2023-05" db="EMBL/GenBank/DDBJ databases">
        <authorList>
            <person name="Huff M."/>
        </authorList>
    </citation>
    <scope>NUCLEOTIDE SEQUENCE</scope>
</reference>
<keyword evidence="3" id="KW-1185">Reference proteome</keyword>
<proteinExistence type="predicted"/>
<dbReference type="Proteomes" id="UP000834106">
    <property type="component" value="Chromosome 22"/>
</dbReference>